<dbReference type="Proteomes" id="UP000321379">
    <property type="component" value="Unassembled WGS sequence"/>
</dbReference>
<dbReference type="Pfam" id="PF07969">
    <property type="entry name" value="Amidohydro_3"/>
    <property type="match status" value="1"/>
</dbReference>
<keyword evidence="2" id="KW-0378">Hydrolase</keyword>
<evidence type="ECO:0000313" key="2">
    <source>
        <dbReference type="EMBL" id="TXN28117.1"/>
    </source>
</evidence>
<dbReference type="InterPro" id="IPR032466">
    <property type="entry name" value="Metal_Hydrolase"/>
</dbReference>
<dbReference type="Gene3D" id="3.20.20.140">
    <property type="entry name" value="Metal-dependent hydrolases"/>
    <property type="match status" value="1"/>
</dbReference>
<evidence type="ECO:0000259" key="1">
    <source>
        <dbReference type="Pfam" id="PF07969"/>
    </source>
</evidence>
<accession>A0A5C8UIW1</accession>
<protein>
    <submittedName>
        <fullName evidence="2">Amidohydrolase family protein</fullName>
    </submittedName>
</protein>
<dbReference type="SUPFAM" id="SSF51556">
    <property type="entry name" value="Metallo-dependent hydrolases"/>
    <property type="match status" value="1"/>
</dbReference>
<dbReference type="SUPFAM" id="SSF51338">
    <property type="entry name" value="Composite domain of metallo-dependent hydrolases"/>
    <property type="match status" value="1"/>
</dbReference>
<dbReference type="PANTHER" id="PTHR22642">
    <property type="entry name" value="IMIDAZOLONEPROPIONASE"/>
    <property type="match status" value="1"/>
</dbReference>
<gene>
    <name evidence="2" type="ORF">FVP33_18405</name>
</gene>
<dbReference type="PANTHER" id="PTHR22642:SF2">
    <property type="entry name" value="PROTEIN LONG AFTER FAR-RED 3"/>
    <property type="match status" value="1"/>
</dbReference>
<dbReference type="InterPro" id="IPR011059">
    <property type="entry name" value="Metal-dep_hydrolase_composite"/>
</dbReference>
<dbReference type="GO" id="GO:0016810">
    <property type="term" value="F:hydrolase activity, acting on carbon-nitrogen (but not peptide) bonds"/>
    <property type="evidence" value="ECO:0007669"/>
    <property type="project" value="InterPro"/>
</dbReference>
<dbReference type="Gene3D" id="2.30.40.10">
    <property type="entry name" value="Urease, subunit C, domain 1"/>
    <property type="match status" value="1"/>
</dbReference>
<sequence>MSIVLRNARIVGAGAPPTDLLVSDGSISAIGGELSGDESVDLGGRFVIPGLWDNHVHLTQHALAQRRVDLSTATSAAEAARVMGEAFRTAPPEAGLPLVGFGFRDGLWPDAPSAALLDSQVDTVPVVLVSGDLHCCWLNSAALGRFGYAGRSTGILREDEAFPVTAALQDVPDAVLDAWVSEAARAAAGRGVVGVVDFEMADNIPVWGRRFAAGFDSLRISAGVYTEHLEAAIAAGRFTGEVIAGTGGLLTMGPFKVLIDGSLNTRTAYCAHVYPGLEHSDRPNGILTVPGDELTDLMMRASGAGLLPAVHAIGDEANRIALDAFQAVGCRGRIEHAQLLLDADLPRFAALGVAASVQPEQAMDDRGVADRYWAGRTGRAFVLRSLLDAGAQLLLGSDAPVAPLDPWVTMAAAVGRSRDGLEPWHPEQAISAAEALVASTNGRSRVAVGEDADLVVLDLDPLVAAPDALRRMPVAATMLAGSWTFSAL</sequence>
<keyword evidence="3" id="KW-1185">Reference proteome</keyword>
<dbReference type="Gene3D" id="3.10.310.70">
    <property type="match status" value="1"/>
</dbReference>
<dbReference type="AlphaFoldDB" id="A0A5C8UIW1"/>
<name>A0A5C8UIW1_9MICO</name>
<feature type="domain" description="Amidohydrolase 3" evidence="1">
    <location>
        <begin position="40"/>
        <end position="482"/>
    </location>
</feature>
<proteinExistence type="predicted"/>
<comment type="caution">
    <text evidence="2">The sequence shown here is derived from an EMBL/GenBank/DDBJ whole genome shotgun (WGS) entry which is preliminary data.</text>
</comment>
<reference evidence="2 3" key="1">
    <citation type="submission" date="2019-08" db="EMBL/GenBank/DDBJ databases">
        <title>Bacterial whole genome sequence for Glaciihabitans sp. CHu50b-6-2.</title>
        <authorList>
            <person name="Jin L."/>
        </authorList>
    </citation>
    <scope>NUCLEOTIDE SEQUENCE [LARGE SCALE GENOMIC DNA]</scope>
    <source>
        <strain evidence="2 3">CHu50b-6-2</strain>
    </source>
</reference>
<dbReference type="RefSeq" id="WP_147785158.1">
    <property type="nucleotide sequence ID" value="NZ_VRMG01000016.1"/>
</dbReference>
<dbReference type="InterPro" id="IPR013108">
    <property type="entry name" value="Amidohydro_3"/>
</dbReference>
<evidence type="ECO:0000313" key="3">
    <source>
        <dbReference type="Proteomes" id="UP000321379"/>
    </source>
</evidence>
<dbReference type="EMBL" id="VRMG01000016">
    <property type="protein sequence ID" value="TXN28117.1"/>
    <property type="molecule type" value="Genomic_DNA"/>
</dbReference>
<organism evidence="2 3">
    <name type="scientific">Lacisediminihabitans profunda</name>
    <dbReference type="NCBI Taxonomy" id="2594790"/>
    <lineage>
        <taxon>Bacteria</taxon>
        <taxon>Bacillati</taxon>
        <taxon>Actinomycetota</taxon>
        <taxon>Actinomycetes</taxon>
        <taxon>Micrococcales</taxon>
        <taxon>Microbacteriaceae</taxon>
        <taxon>Lacisediminihabitans</taxon>
    </lineage>
</organism>